<feature type="transmembrane region" description="Helical" evidence="2">
    <location>
        <begin position="264"/>
        <end position="281"/>
    </location>
</feature>
<feature type="transmembrane region" description="Helical" evidence="2">
    <location>
        <begin position="232"/>
        <end position="252"/>
    </location>
</feature>
<feature type="transmembrane region" description="Helical" evidence="2">
    <location>
        <begin position="152"/>
        <end position="176"/>
    </location>
</feature>
<evidence type="ECO:0000256" key="1">
    <source>
        <dbReference type="SAM" id="MobiDB-lite"/>
    </source>
</evidence>
<keyword evidence="2" id="KW-1133">Transmembrane helix</keyword>
<sequence>MTDATYYGPVDESNLDIFWEKMWLISGYLTGVGFGIQLVVYCICADALLRRKQKTAFTHFLLGYTTLLCVLNCIFTGSNASGIQQTFIDNRNYPGGPWGYVTVGIVTAPFNFTSEVSYFLGNIMADALLLWRCKVIWVACKGPKATYVMMAFPTLMLATSLALAITSIVISAIPGVGFFSEIEGKINIAAYTISLSLNVILTIMIVALMWFTRKKFQMDLGRSCTTFNHYSFLSSIFVESAALYSFFVVPLLVTYGMNHPTSQIWLSLAPAAQMSSNYLIIYRVAQNRSWEVTSAMFTLDWPQQDYSTAPRVPAWRIREPSSADVTLHPSKGNVYTDEIVPSSHESGSFGSKGEQNV</sequence>
<evidence type="ECO:0000313" key="3">
    <source>
        <dbReference type="EMBL" id="KAK7691657.1"/>
    </source>
</evidence>
<keyword evidence="4" id="KW-1185">Reference proteome</keyword>
<comment type="caution">
    <text evidence="3">The sequence shown here is derived from an EMBL/GenBank/DDBJ whole genome shotgun (WGS) entry which is preliminary data.</text>
</comment>
<name>A0AAW0GGA8_9APHY</name>
<feature type="transmembrane region" description="Helical" evidence="2">
    <location>
        <begin position="22"/>
        <end position="44"/>
    </location>
</feature>
<protein>
    <submittedName>
        <fullName evidence="3">Uncharacterized protein</fullName>
    </submittedName>
</protein>
<dbReference type="EMBL" id="JASBNA010000005">
    <property type="protein sequence ID" value="KAK7691657.1"/>
    <property type="molecule type" value="Genomic_DNA"/>
</dbReference>
<dbReference type="Proteomes" id="UP001385951">
    <property type="component" value="Unassembled WGS sequence"/>
</dbReference>
<proteinExistence type="predicted"/>
<keyword evidence="2" id="KW-0472">Membrane</keyword>
<feature type="transmembrane region" description="Helical" evidence="2">
    <location>
        <begin position="56"/>
        <end position="77"/>
    </location>
</feature>
<organism evidence="3 4">
    <name type="scientific">Cerrena zonata</name>
    <dbReference type="NCBI Taxonomy" id="2478898"/>
    <lineage>
        <taxon>Eukaryota</taxon>
        <taxon>Fungi</taxon>
        <taxon>Dikarya</taxon>
        <taxon>Basidiomycota</taxon>
        <taxon>Agaricomycotina</taxon>
        <taxon>Agaricomycetes</taxon>
        <taxon>Polyporales</taxon>
        <taxon>Cerrenaceae</taxon>
        <taxon>Cerrena</taxon>
    </lineage>
</organism>
<evidence type="ECO:0000313" key="4">
    <source>
        <dbReference type="Proteomes" id="UP001385951"/>
    </source>
</evidence>
<keyword evidence="2" id="KW-0812">Transmembrane</keyword>
<reference evidence="3 4" key="1">
    <citation type="submission" date="2022-09" db="EMBL/GenBank/DDBJ databases">
        <authorList>
            <person name="Palmer J.M."/>
        </authorList>
    </citation>
    <scope>NUCLEOTIDE SEQUENCE [LARGE SCALE GENOMIC DNA]</scope>
    <source>
        <strain evidence="3 4">DSM 7382</strain>
    </source>
</reference>
<dbReference type="AlphaFoldDB" id="A0AAW0GGA8"/>
<evidence type="ECO:0000256" key="2">
    <source>
        <dbReference type="SAM" id="Phobius"/>
    </source>
</evidence>
<gene>
    <name evidence="3" type="ORF">QCA50_005056</name>
</gene>
<accession>A0AAW0GGA8</accession>
<feature type="compositionally biased region" description="Polar residues" evidence="1">
    <location>
        <begin position="343"/>
        <end position="357"/>
    </location>
</feature>
<feature type="region of interest" description="Disordered" evidence="1">
    <location>
        <begin position="338"/>
        <end position="357"/>
    </location>
</feature>
<feature type="transmembrane region" description="Helical" evidence="2">
    <location>
        <begin position="188"/>
        <end position="211"/>
    </location>
</feature>